<dbReference type="PANTHER" id="PTHR10410">
    <property type="entry name" value="EUKARYOTIC TRANSLATION INITIATION FACTOR 3 -RELATED"/>
    <property type="match status" value="1"/>
</dbReference>
<dbReference type="InterPro" id="IPR045810">
    <property type="entry name" value="eIF3h_C"/>
</dbReference>
<accession>A5E001</accession>
<keyword evidence="7" id="KW-1185">Reference proteome</keyword>
<evidence type="ECO:0000256" key="3">
    <source>
        <dbReference type="ARBA" id="ARBA00022917"/>
    </source>
</evidence>
<dbReference type="InterPro" id="IPR000555">
    <property type="entry name" value="JAMM/MPN+_dom"/>
</dbReference>
<dbReference type="GO" id="GO:0016282">
    <property type="term" value="C:eukaryotic 43S preinitiation complex"/>
    <property type="evidence" value="ECO:0007669"/>
    <property type="project" value="UniProtKB-UniRule"/>
</dbReference>
<protein>
    <recommendedName>
        <fullName evidence="4">Eukaryotic translation initiation factor 3 subunit H</fullName>
        <shortName evidence="4">eIF3h</shortName>
    </recommendedName>
</protein>
<comment type="subunit">
    <text evidence="4">Component of the eukaryotic translation initiation factor 3 (eIF-3) complex.</text>
</comment>
<dbReference type="EMBL" id="CH981526">
    <property type="protein sequence ID" value="EDK44759.1"/>
    <property type="molecule type" value="Genomic_DNA"/>
</dbReference>
<dbReference type="Proteomes" id="UP000001996">
    <property type="component" value="Unassembled WGS sequence"/>
</dbReference>
<feature type="domain" description="MPN" evidence="5">
    <location>
        <begin position="12"/>
        <end position="147"/>
    </location>
</feature>
<dbReference type="STRING" id="379508.A5E001"/>
<comment type="similarity">
    <text evidence="4">Belongs to the eIF-3 subunit H family.</text>
</comment>
<dbReference type="AlphaFoldDB" id="A5E001"/>
<evidence type="ECO:0000313" key="6">
    <source>
        <dbReference type="EMBL" id="EDK44759.1"/>
    </source>
</evidence>
<dbReference type="Gene3D" id="3.40.140.10">
    <property type="entry name" value="Cytidine Deaminase, domain 2"/>
    <property type="match status" value="1"/>
</dbReference>
<evidence type="ECO:0000256" key="1">
    <source>
        <dbReference type="ARBA" id="ARBA00022490"/>
    </source>
</evidence>
<sequence>MPKYKPSSVNTVTISSSVLLSLIKHTSEHYPALFSGALLGFEDESLIDITHVFPFPYPDQYEGGSFKSRSGSQYQKELLENFKKLGYGVEFQGYFQSSISGNFATSQLIDGLAQQQLLNPNAFILVHNMSSEGQELDLKAVRLSSGFMNGYIDGKWKSRDLEKNKVSYLNIFDKLELEIQNQALVDLYLTSNNKQATPSEAQSEFKSLDLLSNSGSTTHLLESLCSQVDSFNYDQNNFNYYQRQYQKEQSKIQQWKQQRKYENLERSKKGEEELSTDEWKSIFRLPQEPSRYNNMLQSHSIHVLAEDVLKKCDEELQKSFAINRKLTAE</sequence>
<evidence type="ECO:0000256" key="4">
    <source>
        <dbReference type="HAMAP-Rule" id="MF_03007"/>
    </source>
</evidence>
<comment type="subcellular location">
    <subcellularLocation>
        <location evidence="4">Cytoplasm</location>
    </subcellularLocation>
</comment>
<dbReference type="Pfam" id="PF01398">
    <property type="entry name" value="JAB"/>
    <property type="match status" value="1"/>
</dbReference>
<keyword evidence="2 4" id="KW-0396">Initiation factor</keyword>
<dbReference type="Pfam" id="PF19445">
    <property type="entry name" value="eIF3h_C"/>
    <property type="match status" value="1"/>
</dbReference>
<keyword evidence="3 4" id="KW-0648">Protein biosynthesis</keyword>
<keyword evidence="1 4" id="KW-0963">Cytoplasm</keyword>
<proteinExistence type="inferred from homology"/>
<dbReference type="OrthoDB" id="10265695at2759"/>
<dbReference type="VEuPathDB" id="FungiDB:LELG_02938"/>
<dbReference type="eggNOG" id="KOG1560">
    <property type="taxonomic scope" value="Eukaryota"/>
</dbReference>
<dbReference type="HOGENOM" id="CLU_044094_1_0_1"/>
<dbReference type="InterPro" id="IPR037518">
    <property type="entry name" value="MPN"/>
</dbReference>
<dbReference type="GO" id="GO:0005852">
    <property type="term" value="C:eukaryotic translation initiation factor 3 complex"/>
    <property type="evidence" value="ECO:0007669"/>
    <property type="project" value="UniProtKB-UniRule"/>
</dbReference>
<dbReference type="GO" id="GO:0003743">
    <property type="term" value="F:translation initiation factor activity"/>
    <property type="evidence" value="ECO:0007669"/>
    <property type="project" value="UniProtKB-UniRule"/>
</dbReference>
<evidence type="ECO:0000259" key="5">
    <source>
        <dbReference type="PROSITE" id="PS50249"/>
    </source>
</evidence>
<dbReference type="InParanoid" id="A5E001"/>
<evidence type="ECO:0000256" key="2">
    <source>
        <dbReference type="ARBA" id="ARBA00022540"/>
    </source>
</evidence>
<dbReference type="OMA" id="WYQSTYF"/>
<name>A5E001_LODEL</name>
<organism evidence="6 7">
    <name type="scientific">Lodderomyces elongisporus (strain ATCC 11503 / CBS 2605 / JCM 1781 / NBRC 1676 / NRRL YB-4239)</name>
    <name type="common">Yeast</name>
    <name type="synonym">Saccharomyces elongisporus</name>
    <dbReference type="NCBI Taxonomy" id="379508"/>
    <lineage>
        <taxon>Eukaryota</taxon>
        <taxon>Fungi</taxon>
        <taxon>Dikarya</taxon>
        <taxon>Ascomycota</taxon>
        <taxon>Saccharomycotina</taxon>
        <taxon>Pichiomycetes</taxon>
        <taxon>Debaryomycetaceae</taxon>
        <taxon>Candida/Lodderomyces clade</taxon>
        <taxon>Lodderomyces</taxon>
    </lineage>
</organism>
<dbReference type="GeneID" id="5232895"/>
<gene>
    <name evidence="6" type="ORF">LELG_02938</name>
</gene>
<dbReference type="PROSITE" id="PS50249">
    <property type="entry name" value="MPN"/>
    <property type="match status" value="1"/>
</dbReference>
<dbReference type="KEGG" id="lel:PVL30_003765"/>
<dbReference type="GO" id="GO:0001732">
    <property type="term" value="P:formation of cytoplasmic translation initiation complex"/>
    <property type="evidence" value="ECO:0007669"/>
    <property type="project" value="UniProtKB-UniRule"/>
</dbReference>
<reference evidence="6 7" key="1">
    <citation type="journal article" date="2009" name="Nature">
        <title>Evolution of pathogenicity and sexual reproduction in eight Candida genomes.</title>
        <authorList>
            <person name="Butler G."/>
            <person name="Rasmussen M.D."/>
            <person name="Lin M.F."/>
            <person name="Santos M.A."/>
            <person name="Sakthikumar S."/>
            <person name="Munro C.A."/>
            <person name="Rheinbay E."/>
            <person name="Grabherr M."/>
            <person name="Forche A."/>
            <person name="Reedy J.L."/>
            <person name="Agrafioti I."/>
            <person name="Arnaud M.B."/>
            <person name="Bates S."/>
            <person name="Brown A.J."/>
            <person name="Brunke S."/>
            <person name="Costanzo M.C."/>
            <person name="Fitzpatrick D.A."/>
            <person name="de Groot P.W."/>
            <person name="Harris D."/>
            <person name="Hoyer L.L."/>
            <person name="Hube B."/>
            <person name="Klis F.M."/>
            <person name="Kodira C."/>
            <person name="Lennard N."/>
            <person name="Logue M.E."/>
            <person name="Martin R."/>
            <person name="Neiman A.M."/>
            <person name="Nikolaou E."/>
            <person name="Quail M.A."/>
            <person name="Quinn J."/>
            <person name="Santos M.C."/>
            <person name="Schmitzberger F.F."/>
            <person name="Sherlock G."/>
            <person name="Shah P."/>
            <person name="Silverstein K.A."/>
            <person name="Skrzypek M.S."/>
            <person name="Soll D."/>
            <person name="Staggs R."/>
            <person name="Stansfield I."/>
            <person name="Stumpf M.P."/>
            <person name="Sudbery P.E."/>
            <person name="Srikantha T."/>
            <person name="Zeng Q."/>
            <person name="Berman J."/>
            <person name="Berriman M."/>
            <person name="Heitman J."/>
            <person name="Gow N.A."/>
            <person name="Lorenz M.C."/>
            <person name="Birren B.W."/>
            <person name="Kellis M."/>
            <person name="Cuomo C.A."/>
        </authorList>
    </citation>
    <scope>NUCLEOTIDE SEQUENCE [LARGE SCALE GENOMIC DNA]</scope>
    <source>
        <strain evidence="7">ATCC 11503 / BCRC 21390 / CBS 2605 / JCM 1781 / NBRC 1676 / NRRL YB-4239</strain>
    </source>
</reference>
<dbReference type="HAMAP" id="MF_03007">
    <property type="entry name" value="eIF3h"/>
    <property type="match status" value="1"/>
</dbReference>
<evidence type="ECO:0000313" key="7">
    <source>
        <dbReference type="Proteomes" id="UP000001996"/>
    </source>
</evidence>
<dbReference type="InterPro" id="IPR050242">
    <property type="entry name" value="JAMM_MPN+_peptidase_M67A"/>
</dbReference>
<dbReference type="GO" id="GO:0033290">
    <property type="term" value="C:eukaryotic 48S preinitiation complex"/>
    <property type="evidence" value="ECO:0007669"/>
    <property type="project" value="UniProtKB-UniRule"/>
</dbReference>
<dbReference type="InterPro" id="IPR027524">
    <property type="entry name" value="eIF3h"/>
</dbReference>
<dbReference type="CDD" id="cd08065">
    <property type="entry name" value="MPN_eIF3h"/>
    <property type="match status" value="1"/>
</dbReference>
<dbReference type="GO" id="GO:0008237">
    <property type="term" value="F:metallopeptidase activity"/>
    <property type="evidence" value="ECO:0007669"/>
    <property type="project" value="InterPro"/>
</dbReference>
<comment type="function">
    <text evidence="4">Component of the eukaryotic translation initiation factor 3 (eIF-3) complex, which is involved in protein synthesis of a specialized repertoire of mRNAs and, together with other initiation factors, stimulates binding of mRNA and methionyl-tRNAi to the 40S ribosome. The eIF-3 complex specifically targets and initiates translation of a subset of mRNAs involved in cell proliferation.</text>
</comment>
<dbReference type="RefSeq" id="XP_001526380.1">
    <property type="nucleotide sequence ID" value="XM_001526330.1"/>
</dbReference>